<sequence length="288" mass="32861">MNRLIKQIVYLYLRENRKRKKLNEVGCFRSLHTALRKKPGIVVKEYHAKSYVKFSIQDTNFKKIKKYGKCELSDLVIISFSSKKQHPVKITFLQAKITKNSISHAKRYKHKYSVDHTQWDLLHNRPSVKPTGQIKNKVPSTILSNAVYPSIGSYGFFIPESNGKDAGFSFFSSAILRPVKAICGKAGQVTVQMGKNRKTNPDETNYCCCLSIFLENLFLGRIGSPIRTQAENELVGGLIKSILDENVSTEEETILNSLREQLDLDQKEIQKINMRFVVIDTSKIRTEA</sequence>
<dbReference type="RefSeq" id="WP_321398797.1">
    <property type="nucleotide sequence ID" value="NZ_CP139487.1"/>
</dbReference>
<dbReference type="Proteomes" id="UP001324634">
    <property type="component" value="Chromosome"/>
</dbReference>
<evidence type="ECO:0000313" key="1">
    <source>
        <dbReference type="EMBL" id="WPU66511.1"/>
    </source>
</evidence>
<accession>A0AAX4HU52</accession>
<proteinExistence type="predicted"/>
<dbReference type="EMBL" id="CP139487">
    <property type="protein sequence ID" value="WPU66511.1"/>
    <property type="molecule type" value="Genomic_DNA"/>
</dbReference>
<gene>
    <name evidence="1" type="ORF">SOO65_07110</name>
</gene>
<dbReference type="AlphaFoldDB" id="A0AAX4HU52"/>
<name>A0AAX4HU52_9BACT</name>
<organism evidence="1 2">
    <name type="scientific">Peredibacter starrii</name>
    <dbReference type="NCBI Taxonomy" id="28202"/>
    <lineage>
        <taxon>Bacteria</taxon>
        <taxon>Pseudomonadati</taxon>
        <taxon>Bdellovibrionota</taxon>
        <taxon>Bacteriovoracia</taxon>
        <taxon>Bacteriovoracales</taxon>
        <taxon>Bacteriovoracaceae</taxon>
        <taxon>Peredibacter</taxon>
    </lineage>
</organism>
<evidence type="ECO:0000313" key="2">
    <source>
        <dbReference type="Proteomes" id="UP001324634"/>
    </source>
</evidence>
<dbReference type="KEGG" id="psti:SOO65_07110"/>
<protein>
    <submittedName>
        <fullName evidence="1">Uncharacterized protein</fullName>
    </submittedName>
</protein>
<reference evidence="1 2" key="1">
    <citation type="submission" date="2023-11" db="EMBL/GenBank/DDBJ databases">
        <title>Peredibacter starrii A3.12.</title>
        <authorList>
            <person name="Mitchell R.J."/>
        </authorList>
    </citation>
    <scope>NUCLEOTIDE SEQUENCE [LARGE SCALE GENOMIC DNA]</scope>
    <source>
        <strain evidence="1 2">A3.12</strain>
    </source>
</reference>
<keyword evidence="2" id="KW-1185">Reference proteome</keyword>